<feature type="transmembrane region" description="Helical" evidence="11">
    <location>
        <begin position="49"/>
        <end position="77"/>
    </location>
</feature>
<dbReference type="InterPro" id="IPR000276">
    <property type="entry name" value="GPCR_Rhodpsn"/>
</dbReference>
<comment type="similarity">
    <text evidence="9">Belongs to the G-protein coupled receptor 1 family.</text>
</comment>
<feature type="transmembrane region" description="Helical" evidence="11">
    <location>
        <begin position="213"/>
        <end position="241"/>
    </location>
</feature>
<evidence type="ECO:0000256" key="11">
    <source>
        <dbReference type="SAM" id="Phobius"/>
    </source>
</evidence>
<dbReference type="GO" id="GO:0016907">
    <property type="term" value="F:G protein-coupled acetylcholine receptor activity"/>
    <property type="evidence" value="ECO:0007669"/>
    <property type="project" value="TreeGrafter"/>
</dbReference>
<dbReference type="PANTHER" id="PTHR24247:SF195">
    <property type="entry name" value="G-PROTEIN COUPLED RECEPTORS FAMILY 1 PROFILE DOMAIN-CONTAINING PROTEIN"/>
    <property type="match status" value="1"/>
</dbReference>
<evidence type="ECO:0000256" key="10">
    <source>
        <dbReference type="SAM" id="Coils"/>
    </source>
</evidence>
<keyword evidence="6 11" id="KW-0472">Membrane</keyword>
<evidence type="ECO:0000256" key="4">
    <source>
        <dbReference type="ARBA" id="ARBA00022989"/>
    </source>
</evidence>
<evidence type="ECO:0000256" key="9">
    <source>
        <dbReference type="RuleBase" id="RU000688"/>
    </source>
</evidence>
<keyword evidence="5 9" id="KW-0297">G-protein coupled receptor</keyword>
<evidence type="ECO:0000256" key="8">
    <source>
        <dbReference type="ARBA" id="ARBA00023224"/>
    </source>
</evidence>
<protein>
    <submittedName>
        <fullName evidence="13">Histamine H3 receptor-like</fullName>
    </submittedName>
</protein>
<keyword evidence="4 11" id="KW-1133">Transmembrane helix</keyword>
<evidence type="ECO:0000259" key="12">
    <source>
        <dbReference type="PROSITE" id="PS50262"/>
    </source>
</evidence>
<comment type="caution">
    <text evidence="13">The sequence shown here is derived from an EMBL/GenBank/DDBJ whole genome shotgun (WGS) entry which is preliminary data.</text>
</comment>
<dbReference type="SMART" id="SM01381">
    <property type="entry name" value="7TM_GPCR_Srsx"/>
    <property type="match status" value="1"/>
</dbReference>
<evidence type="ECO:0000256" key="7">
    <source>
        <dbReference type="ARBA" id="ARBA00023170"/>
    </source>
</evidence>
<dbReference type="STRING" id="10195.A0A3M7PRP6"/>
<dbReference type="EMBL" id="REGN01009371">
    <property type="protein sequence ID" value="RNA01328.1"/>
    <property type="molecule type" value="Genomic_DNA"/>
</dbReference>
<dbReference type="AlphaFoldDB" id="A0A3M7PRP6"/>
<keyword evidence="3 9" id="KW-0812">Transmembrane</keyword>
<reference evidence="13 14" key="1">
    <citation type="journal article" date="2018" name="Sci. Rep.">
        <title>Genomic signatures of local adaptation to the degree of environmental predictability in rotifers.</title>
        <authorList>
            <person name="Franch-Gras L."/>
            <person name="Hahn C."/>
            <person name="Garcia-Roger E.M."/>
            <person name="Carmona M.J."/>
            <person name="Serra M."/>
            <person name="Gomez A."/>
        </authorList>
    </citation>
    <scope>NUCLEOTIDE SEQUENCE [LARGE SCALE GENOMIC DNA]</scope>
    <source>
        <strain evidence="13">HYR1</strain>
    </source>
</reference>
<feature type="transmembrane region" description="Helical" evidence="11">
    <location>
        <begin position="89"/>
        <end position="108"/>
    </location>
</feature>
<dbReference type="GO" id="GO:0004993">
    <property type="term" value="F:G protein-coupled serotonin receptor activity"/>
    <property type="evidence" value="ECO:0007669"/>
    <property type="project" value="TreeGrafter"/>
</dbReference>
<evidence type="ECO:0000256" key="1">
    <source>
        <dbReference type="ARBA" id="ARBA00004651"/>
    </source>
</evidence>
<keyword evidence="7 9" id="KW-0675">Receptor</keyword>
<dbReference type="OrthoDB" id="10071887at2759"/>
<name>A0A3M7PRP6_BRAPC</name>
<dbReference type="Gene3D" id="1.20.1070.10">
    <property type="entry name" value="Rhodopsin 7-helix transmembrane proteins"/>
    <property type="match status" value="1"/>
</dbReference>
<dbReference type="GO" id="GO:0030425">
    <property type="term" value="C:dendrite"/>
    <property type="evidence" value="ECO:0007669"/>
    <property type="project" value="TreeGrafter"/>
</dbReference>
<feature type="transmembrane region" description="Helical" evidence="11">
    <location>
        <begin position="168"/>
        <end position="193"/>
    </location>
</feature>
<dbReference type="GO" id="GO:0007187">
    <property type="term" value="P:G protein-coupled receptor signaling pathway, coupled to cyclic nucleotide second messenger"/>
    <property type="evidence" value="ECO:0007669"/>
    <property type="project" value="TreeGrafter"/>
</dbReference>
<keyword evidence="2" id="KW-1003">Cell membrane</keyword>
<keyword evidence="8 9" id="KW-0807">Transducer</keyword>
<gene>
    <name evidence="13" type="ORF">BpHYR1_020611</name>
</gene>
<organism evidence="13 14">
    <name type="scientific">Brachionus plicatilis</name>
    <name type="common">Marine rotifer</name>
    <name type="synonym">Brachionus muelleri</name>
    <dbReference type="NCBI Taxonomy" id="10195"/>
    <lineage>
        <taxon>Eukaryota</taxon>
        <taxon>Metazoa</taxon>
        <taxon>Spiralia</taxon>
        <taxon>Gnathifera</taxon>
        <taxon>Rotifera</taxon>
        <taxon>Eurotatoria</taxon>
        <taxon>Monogononta</taxon>
        <taxon>Pseudotrocha</taxon>
        <taxon>Ploima</taxon>
        <taxon>Brachionidae</taxon>
        <taxon>Brachionus</taxon>
    </lineage>
</organism>
<evidence type="ECO:0000313" key="13">
    <source>
        <dbReference type="EMBL" id="RNA01328.1"/>
    </source>
</evidence>
<feature type="coiled-coil region" evidence="10">
    <location>
        <begin position="255"/>
        <end position="282"/>
    </location>
</feature>
<dbReference type="Pfam" id="PF00001">
    <property type="entry name" value="7tm_1"/>
    <property type="match status" value="1"/>
</dbReference>
<dbReference type="PROSITE" id="PS50262">
    <property type="entry name" value="G_PROTEIN_RECEP_F1_2"/>
    <property type="match status" value="1"/>
</dbReference>
<comment type="subcellular location">
    <subcellularLocation>
        <location evidence="1">Cell membrane</location>
        <topology evidence="1">Multi-pass membrane protein</topology>
    </subcellularLocation>
</comment>
<dbReference type="GO" id="GO:0005886">
    <property type="term" value="C:plasma membrane"/>
    <property type="evidence" value="ECO:0007669"/>
    <property type="project" value="UniProtKB-SubCell"/>
</dbReference>
<feature type="transmembrane region" description="Helical" evidence="11">
    <location>
        <begin position="365"/>
        <end position="389"/>
    </location>
</feature>
<keyword evidence="10" id="KW-0175">Coiled coil</keyword>
<dbReference type="PANTHER" id="PTHR24247">
    <property type="entry name" value="5-HYDROXYTRYPTAMINE RECEPTOR"/>
    <property type="match status" value="1"/>
</dbReference>
<feature type="domain" description="G-protein coupled receptors family 1 profile" evidence="12">
    <location>
        <begin position="68"/>
        <end position="397"/>
    </location>
</feature>
<dbReference type="GO" id="GO:0045202">
    <property type="term" value="C:synapse"/>
    <property type="evidence" value="ECO:0007669"/>
    <property type="project" value="TreeGrafter"/>
</dbReference>
<proteinExistence type="inferred from homology"/>
<sequence>MIDSFNQISHDYLEVESHGNLSNSNLSSFTRLINSIGTTENSSLTYAPWLTVLIAIVAGIMSSITIIGNVFVITAFIIDKNLRKYSNYFILNLSIADLLIGILIPPYAPFMLNNRFWKFGKVACTLWLVFDYVVGSASVLCIVVISLDRYLLVSRGLKYVSSQRVSKALFIIITVWSIAFFNYAPAIIFWEIISNEQTVKEGECQVAFHDNLVYLTATACVEFFAPLISICGLNLAVYLNIRQRSRGLIRTENPLLNLEKNINASKKKINAANDQVEIKQDDKFNLEQVEKKKMVNSASSSASCSSEDLPKTKKISLALESNHAACTSILVGKKRTPRPYSPYLKPNRNQSSRNLTKDKKAARSLFILVFAFVFCWAPYTFLTLIKAVWTNAINEHI</sequence>
<dbReference type="PROSITE" id="PS00237">
    <property type="entry name" value="G_PROTEIN_RECEP_F1_1"/>
    <property type="match status" value="1"/>
</dbReference>
<feature type="transmembrane region" description="Helical" evidence="11">
    <location>
        <begin position="128"/>
        <end position="147"/>
    </location>
</feature>
<accession>A0A3M7PRP6</accession>
<dbReference type="Proteomes" id="UP000276133">
    <property type="component" value="Unassembled WGS sequence"/>
</dbReference>
<evidence type="ECO:0000256" key="6">
    <source>
        <dbReference type="ARBA" id="ARBA00023136"/>
    </source>
</evidence>
<evidence type="ECO:0000256" key="5">
    <source>
        <dbReference type="ARBA" id="ARBA00023040"/>
    </source>
</evidence>
<evidence type="ECO:0000256" key="3">
    <source>
        <dbReference type="ARBA" id="ARBA00022692"/>
    </source>
</evidence>
<dbReference type="SUPFAM" id="SSF81321">
    <property type="entry name" value="Family A G protein-coupled receptor-like"/>
    <property type="match status" value="1"/>
</dbReference>
<keyword evidence="14" id="KW-1185">Reference proteome</keyword>
<dbReference type="GO" id="GO:0007197">
    <property type="term" value="P:adenylate cyclase-inhibiting G protein-coupled acetylcholine receptor signaling pathway"/>
    <property type="evidence" value="ECO:0007669"/>
    <property type="project" value="TreeGrafter"/>
</dbReference>
<evidence type="ECO:0000256" key="2">
    <source>
        <dbReference type="ARBA" id="ARBA00022475"/>
    </source>
</evidence>
<evidence type="ECO:0000313" key="14">
    <source>
        <dbReference type="Proteomes" id="UP000276133"/>
    </source>
</evidence>
<dbReference type="InterPro" id="IPR017452">
    <property type="entry name" value="GPCR_Rhodpsn_7TM"/>
</dbReference>
<dbReference type="PRINTS" id="PR00237">
    <property type="entry name" value="GPCRRHODOPSN"/>
</dbReference>